<evidence type="ECO:0000259" key="8">
    <source>
        <dbReference type="Pfam" id="PF02687"/>
    </source>
</evidence>
<feature type="transmembrane region" description="Helical" evidence="7">
    <location>
        <begin position="513"/>
        <end position="533"/>
    </location>
</feature>
<feature type="transmembrane region" description="Helical" evidence="7">
    <location>
        <begin position="20"/>
        <end position="41"/>
    </location>
</feature>
<comment type="similarity">
    <text evidence="2">Belongs to the ABC-4 integral membrane protein family. LolC/E subfamily.</text>
</comment>
<dbReference type="PANTHER" id="PTHR30489:SF0">
    <property type="entry name" value="LIPOPROTEIN-RELEASING SYSTEM TRANSMEMBRANE PROTEIN LOLE"/>
    <property type="match status" value="1"/>
</dbReference>
<dbReference type="InterPro" id="IPR051447">
    <property type="entry name" value="Lipoprotein-release_system"/>
</dbReference>
<dbReference type="GO" id="GO:0044874">
    <property type="term" value="P:lipoprotein localization to outer membrane"/>
    <property type="evidence" value="ECO:0007669"/>
    <property type="project" value="TreeGrafter"/>
</dbReference>
<proteinExistence type="inferred from homology"/>
<comment type="subcellular location">
    <subcellularLocation>
        <location evidence="1">Cell membrane</location>
        <topology evidence="1">Multi-pass membrane protein</topology>
    </subcellularLocation>
</comment>
<keyword evidence="5 7" id="KW-1133">Transmembrane helix</keyword>
<feature type="transmembrane region" description="Helical" evidence="7">
    <location>
        <begin position="850"/>
        <end position="868"/>
    </location>
</feature>
<dbReference type="Pfam" id="PF02687">
    <property type="entry name" value="FtsX"/>
    <property type="match status" value="2"/>
</dbReference>
<dbReference type="EMBL" id="SLZW01000004">
    <property type="protein sequence ID" value="TCS62981.1"/>
    <property type="molecule type" value="Genomic_DNA"/>
</dbReference>
<feature type="transmembrane region" description="Helical" evidence="7">
    <location>
        <begin position="455"/>
        <end position="473"/>
    </location>
</feature>
<evidence type="ECO:0000256" key="2">
    <source>
        <dbReference type="ARBA" id="ARBA00005236"/>
    </source>
</evidence>
<dbReference type="OrthoDB" id="8036472at2"/>
<dbReference type="PANTHER" id="PTHR30489">
    <property type="entry name" value="LIPOPROTEIN-RELEASING SYSTEM TRANSMEMBRANE PROTEIN LOLE"/>
    <property type="match status" value="1"/>
</dbReference>
<feature type="domain" description="ABC3 transporter permease C-terminal" evidence="8">
    <location>
        <begin position="293"/>
        <end position="392"/>
    </location>
</feature>
<dbReference type="RefSeq" id="WP_132938725.1">
    <property type="nucleotide sequence ID" value="NZ_CP119676.1"/>
</dbReference>
<feature type="transmembrane region" description="Helical" evidence="7">
    <location>
        <begin position="329"/>
        <end position="351"/>
    </location>
</feature>
<evidence type="ECO:0000256" key="7">
    <source>
        <dbReference type="SAM" id="Phobius"/>
    </source>
</evidence>
<evidence type="ECO:0000313" key="9">
    <source>
        <dbReference type="EMBL" id="TCS62981.1"/>
    </source>
</evidence>
<evidence type="ECO:0000256" key="5">
    <source>
        <dbReference type="ARBA" id="ARBA00022989"/>
    </source>
</evidence>
<dbReference type="Proteomes" id="UP000295304">
    <property type="component" value="Unassembled WGS sequence"/>
</dbReference>
<keyword evidence="6 7" id="KW-0472">Membrane</keyword>
<keyword evidence="10" id="KW-1185">Reference proteome</keyword>
<protein>
    <submittedName>
        <fullName evidence="9">Putative ABC transport system permease protein</fullName>
    </submittedName>
</protein>
<evidence type="ECO:0000256" key="4">
    <source>
        <dbReference type="ARBA" id="ARBA00022692"/>
    </source>
</evidence>
<evidence type="ECO:0000256" key="1">
    <source>
        <dbReference type="ARBA" id="ARBA00004651"/>
    </source>
</evidence>
<feature type="transmembrane region" description="Helical" evidence="7">
    <location>
        <begin position="280"/>
        <end position="308"/>
    </location>
</feature>
<organism evidence="9 10">
    <name type="scientific">Varunaivibrio sulfuroxidans</name>
    <dbReference type="NCBI Taxonomy" id="1773489"/>
    <lineage>
        <taxon>Bacteria</taxon>
        <taxon>Pseudomonadati</taxon>
        <taxon>Pseudomonadota</taxon>
        <taxon>Alphaproteobacteria</taxon>
        <taxon>Rhodospirillales</taxon>
        <taxon>Magnetovibrionaceae</taxon>
        <taxon>Varunaivibrio</taxon>
    </lineage>
</organism>
<gene>
    <name evidence="9" type="ORF">EDD55_10472</name>
</gene>
<feature type="transmembrane region" description="Helical" evidence="7">
    <location>
        <begin position="801"/>
        <end position="830"/>
    </location>
</feature>
<keyword evidence="4 7" id="KW-0812">Transmembrane</keyword>
<feature type="domain" description="ABC3 transporter permease C-terminal" evidence="8">
    <location>
        <begin position="762"/>
        <end position="871"/>
    </location>
</feature>
<reference evidence="9 10" key="1">
    <citation type="submission" date="2019-03" db="EMBL/GenBank/DDBJ databases">
        <title>Genomic Encyclopedia of Type Strains, Phase IV (KMG-IV): sequencing the most valuable type-strain genomes for metagenomic binning, comparative biology and taxonomic classification.</title>
        <authorList>
            <person name="Goeker M."/>
        </authorList>
    </citation>
    <scope>NUCLEOTIDE SEQUENCE [LARGE SCALE GENOMIC DNA]</scope>
    <source>
        <strain evidence="9 10">DSM 101688</strain>
    </source>
</reference>
<sequence>MALIKLWLGGLIAHRAVRVVGVVAGISLAVSLLMALGAFVVSSSVSMSARAVSAVPIDWQVELVPTASPSRVETAIKKAAKIQALHTVRYAQVAGLVASPGKTTQTTGPGKAIAFDAGYAKDFPKEVRLLAGKLDGVLIAQQTAANLHVRPGDTVRIKRVGLAPASVVISGVVGLPDADALFQGVGLPKQAAPQAPPDNVLILPEAQWMKIFDPQRQVRPGSVRLQFHVRLARAQLPANPEAAFVFVTGAARNLEARVAGQALVSDNLGARLDAVRGDSLYARVLFLFLGVPGVALAAIMTMAVTTTNAGERRRERAVLRTRGASRRQIVIFAASEAAFCGILGVLIGMAITVGFPALTGHAPVMPDGLSLALSCALALGVVFLALVLPVLREGRSTTIAASRAAAPLQGTPLWARTYADLALLALAGLFFWQSASTGYRIVLAPEGVATTAVDYKAFISPALFWLGIVLFSLRITRLALRRGGGVLTAALRPWAGALAPAVSAAMTRQSFRLSFGVAMLALAISFAVSTSIFNKTYNGQARVDAELTNGADVTVFGSTDRPAAAYFNRLKALPGVASGATMAHRFAYVGADLQDIYGIDPATITKATHLADAYFVGQSAQSVLEILKRTPNGVLVSQETVHDFQLTLGDTLNLRLMDMRTHQYRAIPFVFVGVVREFPTAPKDSFLVANAAYLAQMTRSSAREDVLLKAKGDPAALAGRVKSLLRDAPSLRVTDIGQAAHIIGSNLAAVDLRGLTGIELSFAAIMAASASGLLLLLGLFERRRAFAVLNVIGSKPRQLAVFIWSEGLFVLAGGLLFGVAGGVVIAAMLVKLLTGVFDPPPEVLAWPLDYLVTIVGFAAVSLAAALVVTTRRASRSSADLLRER</sequence>
<name>A0A4V2UNQ6_9PROT</name>
<dbReference type="AlphaFoldDB" id="A0A4V2UNQ6"/>
<feature type="transmembrane region" description="Helical" evidence="7">
    <location>
        <begin position="371"/>
        <end position="392"/>
    </location>
</feature>
<accession>A0A4V2UNQ6</accession>
<keyword evidence="3" id="KW-1003">Cell membrane</keyword>
<feature type="transmembrane region" description="Helical" evidence="7">
    <location>
        <begin position="760"/>
        <end position="780"/>
    </location>
</feature>
<evidence type="ECO:0000256" key="6">
    <source>
        <dbReference type="ARBA" id="ARBA00023136"/>
    </source>
</evidence>
<evidence type="ECO:0000256" key="3">
    <source>
        <dbReference type="ARBA" id="ARBA00022475"/>
    </source>
</evidence>
<evidence type="ECO:0000313" key="10">
    <source>
        <dbReference type="Proteomes" id="UP000295304"/>
    </source>
</evidence>
<dbReference type="GO" id="GO:0098797">
    <property type="term" value="C:plasma membrane protein complex"/>
    <property type="evidence" value="ECO:0007669"/>
    <property type="project" value="TreeGrafter"/>
</dbReference>
<dbReference type="InterPro" id="IPR003838">
    <property type="entry name" value="ABC3_permease_C"/>
</dbReference>
<feature type="transmembrane region" description="Helical" evidence="7">
    <location>
        <begin position="413"/>
        <end position="435"/>
    </location>
</feature>
<comment type="caution">
    <text evidence="9">The sequence shown here is derived from an EMBL/GenBank/DDBJ whole genome shotgun (WGS) entry which is preliminary data.</text>
</comment>